<dbReference type="Pfam" id="PF00005">
    <property type="entry name" value="ABC_tran"/>
    <property type="match status" value="1"/>
</dbReference>
<dbReference type="InterPro" id="IPR027417">
    <property type="entry name" value="P-loop_NTPase"/>
</dbReference>
<name>A0ABV9CRN9_9ACTN</name>
<evidence type="ECO:0000313" key="5">
    <source>
        <dbReference type="Proteomes" id="UP001596004"/>
    </source>
</evidence>
<keyword evidence="5" id="KW-1185">Reference proteome</keyword>
<organism evidence="4 5">
    <name type="scientific">Sphaerisporangium dianthi</name>
    <dbReference type="NCBI Taxonomy" id="1436120"/>
    <lineage>
        <taxon>Bacteria</taxon>
        <taxon>Bacillati</taxon>
        <taxon>Actinomycetota</taxon>
        <taxon>Actinomycetes</taxon>
        <taxon>Streptosporangiales</taxon>
        <taxon>Streptosporangiaceae</taxon>
        <taxon>Sphaerisporangium</taxon>
    </lineage>
</organism>
<dbReference type="PANTHER" id="PTHR43582:SF2">
    <property type="entry name" value="LINEARMYCIN RESISTANCE ATP-BINDING PROTEIN LNRL"/>
    <property type="match status" value="1"/>
</dbReference>
<dbReference type="PROSITE" id="PS50893">
    <property type="entry name" value="ABC_TRANSPORTER_2"/>
    <property type="match status" value="1"/>
</dbReference>
<keyword evidence="1" id="KW-0547">Nucleotide-binding</keyword>
<proteinExistence type="predicted"/>
<feature type="domain" description="ABC transporter" evidence="3">
    <location>
        <begin position="2"/>
        <end position="228"/>
    </location>
</feature>
<dbReference type="InterPro" id="IPR003593">
    <property type="entry name" value="AAA+_ATPase"/>
</dbReference>
<evidence type="ECO:0000256" key="1">
    <source>
        <dbReference type="ARBA" id="ARBA00022741"/>
    </source>
</evidence>
<dbReference type="InterPro" id="IPR003439">
    <property type="entry name" value="ABC_transporter-like_ATP-bd"/>
</dbReference>
<keyword evidence="2 4" id="KW-0067">ATP-binding</keyword>
<sequence length="272" mass="28520">MLQAAGLTKRYGDVRALDGFTLGVEPGEIVGLVGHNGAGKTTFVEIVCGLVRADAGTVTIGGQAPRAARGDLGVAPQHIALYPGASAREHLTLYGRLAGLRRSALAAAMDEVVEAMLLADLLDRRAGLLSGGQQRRIQAAIALLHRPGLLLLDEPTAGADPQTRQSLLAAVRRRAAAGAAVVYTTHYLPELAELGATLAVAQGGRIIARGTSEELLSGLADEVRVHIDDKELRMRTNDAAKTLVDLLSGPHGSVHSIDIRKASIDDLYRSLA</sequence>
<evidence type="ECO:0000259" key="3">
    <source>
        <dbReference type="PROSITE" id="PS50893"/>
    </source>
</evidence>
<evidence type="ECO:0000313" key="4">
    <source>
        <dbReference type="EMBL" id="MFC4535362.1"/>
    </source>
</evidence>
<reference evidence="5" key="1">
    <citation type="journal article" date="2019" name="Int. J. Syst. Evol. Microbiol.">
        <title>The Global Catalogue of Microorganisms (GCM) 10K type strain sequencing project: providing services to taxonomists for standard genome sequencing and annotation.</title>
        <authorList>
            <consortium name="The Broad Institute Genomics Platform"/>
            <consortium name="The Broad Institute Genome Sequencing Center for Infectious Disease"/>
            <person name="Wu L."/>
            <person name="Ma J."/>
        </authorList>
    </citation>
    <scope>NUCLEOTIDE SEQUENCE [LARGE SCALE GENOMIC DNA]</scope>
    <source>
        <strain evidence="5">CGMCC 4.7132</strain>
    </source>
</reference>
<dbReference type="SMART" id="SM00382">
    <property type="entry name" value="AAA"/>
    <property type="match status" value="1"/>
</dbReference>
<accession>A0ABV9CRN9</accession>
<dbReference type="GO" id="GO:0005524">
    <property type="term" value="F:ATP binding"/>
    <property type="evidence" value="ECO:0007669"/>
    <property type="project" value="UniProtKB-KW"/>
</dbReference>
<dbReference type="PANTHER" id="PTHR43582">
    <property type="entry name" value="LINEARMYCIN RESISTANCE ATP-BINDING PROTEIN LNRL"/>
    <property type="match status" value="1"/>
</dbReference>
<dbReference type="RefSeq" id="WP_380847766.1">
    <property type="nucleotide sequence ID" value="NZ_JBHSFP010000030.1"/>
</dbReference>
<dbReference type="EMBL" id="JBHSFP010000030">
    <property type="protein sequence ID" value="MFC4535362.1"/>
    <property type="molecule type" value="Genomic_DNA"/>
</dbReference>
<dbReference type="SUPFAM" id="SSF52540">
    <property type="entry name" value="P-loop containing nucleoside triphosphate hydrolases"/>
    <property type="match status" value="1"/>
</dbReference>
<dbReference type="Proteomes" id="UP001596004">
    <property type="component" value="Unassembled WGS sequence"/>
</dbReference>
<evidence type="ECO:0000256" key="2">
    <source>
        <dbReference type="ARBA" id="ARBA00022840"/>
    </source>
</evidence>
<dbReference type="Gene3D" id="3.40.50.300">
    <property type="entry name" value="P-loop containing nucleotide triphosphate hydrolases"/>
    <property type="match status" value="1"/>
</dbReference>
<gene>
    <name evidence="4" type="ORF">ACFO60_31755</name>
</gene>
<comment type="caution">
    <text evidence="4">The sequence shown here is derived from an EMBL/GenBank/DDBJ whole genome shotgun (WGS) entry which is preliminary data.</text>
</comment>
<protein>
    <submittedName>
        <fullName evidence="4">ABC transporter ATP-binding protein</fullName>
    </submittedName>
</protein>